<dbReference type="SUPFAM" id="SSF56752">
    <property type="entry name" value="D-aminoacid aminotransferase-like PLP-dependent enzymes"/>
    <property type="match status" value="1"/>
</dbReference>
<dbReference type="FunFam" id="3.20.10.10:FF:000002">
    <property type="entry name" value="D-alanine aminotransferase"/>
    <property type="match status" value="1"/>
</dbReference>
<keyword evidence="6 13" id="KW-0456">Lyase</keyword>
<evidence type="ECO:0000256" key="6">
    <source>
        <dbReference type="ARBA" id="ARBA00023239"/>
    </source>
</evidence>
<comment type="cofactor">
    <cofactor evidence="1">
        <name>pyridoxal 5'-phosphate</name>
        <dbReference type="ChEBI" id="CHEBI:597326"/>
    </cofactor>
</comment>
<comment type="similarity">
    <text evidence="2">Belongs to the class-IV pyridoxal-phosphate-dependent aminotransferase family.</text>
</comment>
<dbReference type="GO" id="GO:0008153">
    <property type="term" value="P:4-aminobenzoate biosynthetic process"/>
    <property type="evidence" value="ECO:0007669"/>
    <property type="project" value="UniProtKB-UniRule"/>
</dbReference>
<dbReference type="NCBIfam" id="TIGR03461">
    <property type="entry name" value="pabC_Proteo"/>
    <property type="match status" value="1"/>
</dbReference>
<dbReference type="Gene3D" id="3.20.10.10">
    <property type="entry name" value="D-amino Acid Aminotransferase, subunit A, domain 2"/>
    <property type="match status" value="1"/>
</dbReference>
<keyword evidence="14" id="KW-1185">Reference proteome</keyword>
<dbReference type="NCBIfam" id="NF004761">
    <property type="entry name" value="PRK06092.1"/>
    <property type="match status" value="1"/>
</dbReference>
<evidence type="ECO:0000256" key="11">
    <source>
        <dbReference type="ARBA" id="ARBA00069174"/>
    </source>
</evidence>
<evidence type="ECO:0000256" key="9">
    <source>
        <dbReference type="ARBA" id="ARBA00049529"/>
    </source>
</evidence>
<dbReference type="PANTHER" id="PTHR42743:SF2">
    <property type="entry name" value="AMINODEOXYCHORISMATE LYASE"/>
    <property type="match status" value="1"/>
</dbReference>
<dbReference type="InterPro" id="IPR001544">
    <property type="entry name" value="Aminotrans_IV"/>
</dbReference>
<comment type="subunit">
    <text evidence="3">Homodimer.</text>
</comment>
<reference evidence="13 14" key="1">
    <citation type="submission" date="2018-03" db="EMBL/GenBank/DDBJ databases">
        <title>Genomic Encyclopedia of Archaeal and Bacterial Type Strains, Phase II (KMG-II): from individual species to whole genera.</title>
        <authorList>
            <person name="Goeker M."/>
        </authorList>
    </citation>
    <scope>NUCLEOTIDE SEQUENCE [LARGE SCALE GENOMIC DNA]</scope>
    <source>
        <strain evidence="13 14">DSM 17586</strain>
    </source>
</reference>
<evidence type="ECO:0000256" key="8">
    <source>
        <dbReference type="ARBA" id="ARBA00035676"/>
    </source>
</evidence>
<dbReference type="EMBL" id="PYGI01000028">
    <property type="protein sequence ID" value="PSL09995.1"/>
    <property type="molecule type" value="Genomic_DNA"/>
</dbReference>
<evidence type="ECO:0000313" key="13">
    <source>
        <dbReference type="EMBL" id="PSL09995.1"/>
    </source>
</evidence>
<dbReference type="Proteomes" id="UP000242133">
    <property type="component" value="Unassembled WGS sequence"/>
</dbReference>
<dbReference type="RefSeq" id="WP_106593168.1">
    <property type="nucleotide sequence ID" value="NZ_PYGI01000028.1"/>
</dbReference>
<protein>
    <recommendedName>
        <fullName evidence="11 12">Aminodeoxychorismate lyase</fullName>
        <ecNumber evidence="8 12">4.1.3.38</ecNumber>
    </recommendedName>
</protein>
<dbReference type="Pfam" id="PF01063">
    <property type="entry name" value="Aminotran_4"/>
    <property type="match status" value="1"/>
</dbReference>
<organism evidence="13 14">
    <name type="scientific">Marinobacterium halophilum</name>
    <dbReference type="NCBI Taxonomy" id="267374"/>
    <lineage>
        <taxon>Bacteria</taxon>
        <taxon>Pseudomonadati</taxon>
        <taxon>Pseudomonadota</taxon>
        <taxon>Gammaproteobacteria</taxon>
        <taxon>Oceanospirillales</taxon>
        <taxon>Oceanospirillaceae</taxon>
        <taxon>Marinobacterium</taxon>
    </lineage>
</organism>
<dbReference type="EC" id="4.1.3.38" evidence="8 12"/>
<comment type="caution">
    <text evidence="13">The sequence shown here is derived from an EMBL/GenBank/DDBJ whole genome shotgun (WGS) entry which is preliminary data.</text>
</comment>
<dbReference type="CDD" id="cd01559">
    <property type="entry name" value="ADCL_like"/>
    <property type="match status" value="1"/>
</dbReference>
<accession>A0A2P8EKJ0</accession>
<dbReference type="PANTHER" id="PTHR42743">
    <property type="entry name" value="AMINO-ACID AMINOTRANSFERASE"/>
    <property type="match status" value="1"/>
</dbReference>
<dbReference type="InterPro" id="IPR043132">
    <property type="entry name" value="BCAT-like_C"/>
</dbReference>
<evidence type="ECO:0000256" key="1">
    <source>
        <dbReference type="ARBA" id="ARBA00001933"/>
    </source>
</evidence>
<comment type="catalytic activity">
    <reaction evidence="9">
        <text>4-amino-4-deoxychorismate = 4-aminobenzoate + pyruvate + H(+)</text>
        <dbReference type="Rhea" id="RHEA:16201"/>
        <dbReference type="ChEBI" id="CHEBI:15361"/>
        <dbReference type="ChEBI" id="CHEBI:15378"/>
        <dbReference type="ChEBI" id="CHEBI:17836"/>
        <dbReference type="ChEBI" id="CHEBI:58406"/>
        <dbReference type="EC" id="4.1.3.38"/>
    </reaction>
</comment>
<dbReference type="Gene3D" id="3.30.470.10">
    <property type="match status" value="1"/>
</dbReference>
<keyword evidence="4" id="KW-0663">Pyridoxal phosphate</keyword>
<gene>
    <name evidence="13" type="ORF">CLV44_12821</name>
</gene>
<name>A0A2P8EKJ0_9GAMM</name>
<dbReference type="GO" id="GO:0008696">
    <property type="term" value="F:4-amino-4-deoxychorismate lyase activity"/>
    <property type="evidence" value="ECO:0007669"/>
    <property type="project" value="UniProtKB-UniRule"/>
</dbReference>
<evidence type="ECO:0000256" key="5">
    <source>
        <dbReference type="ARBA" id="ARBA00022909"/>
    </source>
</evidence>
<evidence type="ECO:0000256" key="2">
    <source>
        <dbReference type="ARBA" id="ARBA00009320"/>
    </source>
</evidence>
<evidence type="ECO:0000256" key="7">
    <source>
        <dbReference type="ARBA" id="ARBA00035633"/>
    </source>
</evidence>
<dbReference type="InterPro" id="IPR043131">
    <property type="entry name" value="BCAT-like_N"/>
</dbReference>
<evidence type="ECO:0000256" key="3">
    <source>
        <dbReference type="ARBA" id="ARBA00011738"/>
    </source>
</evidence>
<dbReference type="GO" id="GO:0046656">
    <property type="term" value="P:folic acid biosynthetic process"/>
    <property type="evidence" value="ECO:0007669"/>
    <property type="project" value="UniProtKB-KW"/>
</dbReference>
<dbReference type="GO" id="GO:0030170">
    <property type="term" value="F:pyridoxal phosphate binding"/>
    <property type="evidence" value="ECO:0007669"/>
    <property type="project" value="InterPro"/>
</dbReference>
<evidence type="ECO:0000256" key="10">
    <source>
        <dbReference type="ARBA" id="ARBA00054027"/>
    </source>
</evidence>
<proteinExistence type="inferred from homology"/>
<keyword evidence="5" id="KW-0289">Folate biosynthesis</keyword>
<dbReference type="InterPro" id="IPR036038">
    <property type="entry name" value="Aminotransferase-like"/>
</dbReference>
<sequence>MQPYVLINGQPADQIGIADRGLAYGHGLFETLPIIDGMPIFYAEHLQRLLLGCKRLGIPSDRLSYQLERDLQQLEPITGPAVLKIILTCGSGGRGYLTPDPAAPQRILILSPMPEYPGSPERGVRVRWCQTQLACQPLLSGIKHLNRLEQVLARNEWRDPDIREGLVCDTRGFVVEGTMSNLCFIRGNRFCTPNLDQAGVEGIIRNQLLQLAPMLGLQIETGSYTPVDIEAADELLVCNSLIGIWPITRLESRDYALGEYTRRLQLALKQRMVQC</sequence>
<comment type="function">
    <text evidence="10">Involved in the biosynthesis of p-aminobenzoate (PABA), a precursor of tetrahydrofolate. Converts 4-amino-4-deoxychorismate into 4-aminobenzoate (PABA) and pyruvate.</text>
</comment>
<evidence type="ECO:0000256" key="4">
    <source>
        <dbReference type="ARBA" id="ARBA00022898"/>
    </source>
</evidence>
<dbReference type="AlphaFoldDB" id="A0A2P8EKJ0"/>
<evidence type="ECO:0000313" key="14">
    <source>
        <dbReference type="Proteomes" id="UP000242133"/>
    </source>
</evidence>
<dbReference type="InterPro" id="IPR050571">
    <property type="entry name" value="Class-IV_PLP-Dep_Aminotrnsfr"/>
</dbReference>
<comment type="pathway">
    <text evidence="7">Cofactor biosynthesis; tetrahydrofolate biosynthesis; 4-aminobenzoate from chorismate: step 2/2.</text>
</comment>
<dbReference type="OrthoDB" id="9805628at2"/>
<evidence type="ECO:0000256" key="12">
    <source>
        <dbReference type="NCBIfam" id="TIGR03461"/>
    </source>
</evidence>
<dbReference type="InterPro" id="IPR017824">
    <property type="entry name" value="Aminodeoxychorismate_lyase_IV"/>
</dbReference>
<dbReference type="GO" id="GO:0005829">
    <property type="term" value="C:cytosol"/>
    <property type="evidence" value="ECO:0007669"/>
    <property type="project" value="TreeGrafter"/>
</dbReference>